<dbReference type="PANTHER" id="PTHR12937:SF0">
    <property type="entry name" value="VACUOLAR PROTEIN SORTING-ASSOCIATED PROTEIN 28 HOMOLOG"/>
    <property type="match status" value="1"/>
</dbReference>
<dbReference type="InterPro" id="IPR007143">
    <property type="entry name" value="Vps28"/>
</dbReference>
<feature type="region of interest" description="Disordered" evidence="10">
    <location>
        <begin position="1"/>
        <end position="27"/>
    </location>
</feature>
<dbReference type="PROSITE" id="PS51310">
    <property type="entry name" value="VPS28_C"/>
    <property type="match status" value="1"/>
</dbReference>
<dbReference type="GO" id="GO:0043328">
    <property type="term" value="P:protein transport to vacuole involved in ubiquitin-dependent protein catabolic process via the multivesicular body sorting pathway"/>
    <property type="evidence" value="ECO:0007669"/>
    <property type="project" value="TreeGrafter"/>
</dbReference>
<keyword evidence="5 9" id="KW-0653">Protein transport</keyword>
<dbReference type="Gene3D" id="1.20.120.1130">
    <property type="match status" value="1"/>
</dbReference>
<evidence type="ECO:0000313" key="13">
    <source>
        <dbReference type="EMBL" id="KAK8379376.1"/>
    </source>
</evidence>
<comment type="similarity">
    <text evidence="9">Belongs to the VPS28 family.</text>
</comment>
<dbReference type="Pfam" id="PF03997">
    <property type="entry name" value="VPS28"/>
    <property type="match status" value="1"/>
</dbReference>
<gene>
    <name evidence="13" type="ORF">O3P69_019341</name>
</gene>
<sequence length="1002" mass="114427">MKDMGQGGKTAVQKHVAGKQQRASSADCALQRRMAHNSDLYPGKEDKGQVSPHRSFLEDFYLSTGSSSDSGEDQPCLASCRKTPLVLQGPTVCTTTTTTTATTAATTRDTPFNTKPWSEKDITYLLEGMRRQLPRVDNKSCLHTAKKINWEDVTFDFYTADDCRKTFEFLLSNIKLVKTMTAVIIELQEKVSRGSLKASLILQPRQQFVRDFAKKNKGLVAGVDLFTASAEAWRNLPEEDKEQYRREYIAAKEREIASMTVDEPPVRPKIPFELYYEELCKKKGKKNLDLKAVARQKYRDLDPKKKLKYIAMSATELYTFELQAAKHLVQQPEWVVPAQRGPSREDSEMYLRSLGMPCRPPNTASILYYHQKTKEGKFDSIHRSMRFFHAIDQFRKLSDHKKRKYREEHKQVAIAGVTLLHFKFCRLKYPAVVSELEGKKQVLPSGTLCRLQESSQVKEEAAPTESKLDRSDSLYWEAKMPCCHHHRGHHTDKDHLAESPVNKNPCSDLPSPDMKKLRQICKQEVFFNVEQPLEALMEKITLMLRGYEFLPSKVRQKFDESFKKWKYSLQASIIVDVRRMDAYHQQEFLGRYRDVCKRFFKHDIFRSAFPADRHSKEGVHVHGGEQVMIGEAQNVQDGGGEGAGVFVYRKERNVRGEKIDVGSSVMREGGRVHRPPWNVVKGLRWSWCTCCEREGRPVHRCAALCLDVPGSLLRLYHSCPYYQASIQAAALPGTDGCLASLRVPAGLDAACAGGSGAAVEVVRPGSSMSGRRQRQQRQQQQQPASGLSSNNTQDHSRPELYEEVKLYTNAREREKYDNLAELYAVINTLQSLEKMYIKDVVPPKEYTAWCSKLLVQYKAAFKLVQCEEYPTVENFVKKYKLDCPAALERIKEDKPITIKDDKGNTSKCIADIVSLFITVMDKLRLGINANDELQPDLKDLHDNMTRLSLIPQDFEGRMKVREWIGTLEGMTADETLSETQVRQMIFDLESAYNAFNRLLQHT</sequence>
<dbReference type="InterPro" id="IPR017899">
    <property type="entry name" value="VPS28_C"/>
</dbReference>
<name>A0AAW0SWB7_SCYPA</name>
<accession>A0AAW0SWB7</accession>
<evidence type="ECO:0000256" key="6">
    <source>
        <dbReference type="ARBA" id="ARBA00056039"/>
    </source>
</evidence>
<dbReference type="GO" id="GO:0044877">
    <property type="term" value="F:protein-containing complex binding"/>
    <property type="evidence" value="ECO:0007669"/>
    <property type="project" value="TreeGrafter"/>
</dbReference>
<keyword evidence="14" id="KW-1185">Reference proteome</keyword>
<dbReference type="SUPFAM" id="SSF140427">
    <property type="entry name" value="VPS28 C-terminal domain-like"/>
    <property type="match status" value="1"/>
</dbReference>
<reference evidence="13 14" key="1">
    <citation type="submission" date="2023-03" db="EMBL/GenBank/DDBJ databases">
        <title>High-quality genome of Scylla paramamosain provides insights in environmental adaptation.</title>
        <authorList>
            <person name="Zhang L."/>
        </authorList>
    </citation>
    <scope>NUCLEOTIDE SEQUENCE [LARGE SCALE GENOMIC DNA]</scope>
    <source>
        <strain evidence="13">LZ_2023a</strain>
        <tissue evidence="13">Muscle</tissue>
    </source>
</reference>
<comment type="subunit">
    <text evidence="7">Component of the ESCRT-I complex (endosomal sorting complex required for transport I).</text>
</comment>
<comment type="caution">
    <text evidence="13">The sequence shown here is derived from an EMBL/GenBank/DDBJ whole genome shotgun (WGS) entry which is preliminary data.</text>
</comment>
<feature type="region of interest" description="Disordered" evidence="10">
    <location>
        <begin position="764"/>
        <end position="799"/>
    </location>
</feature>
<evidence type="ECO:0000256" key="2">
    <source>
        <dbReference type="ARBA" id="ARBA00020968"/>
    </source>
</evidence>
<keyword evidence="3 9" id="KW-0813">Transport</keyword>
<evidence type="ECO:0000256" key="9">
    <source>
        <dbReference type="PROSITE-ProRule" id="PRU00642"/>
    </source>
</evidence>
<dbReference type="InterPro" id="IPR037206">
    <property type="entry name" value="VPS28_C_sf"/>
</dbReference>
<dbReference type="SUPFAM" id="SSF140111">
    <property type="entry name" value="Endosomal sorting complex assembly domain"/>
    <property type="match status" value="1"/>
</dbReference>
<dbReference type="InterPro" id="IPR017898">
    <property type="entry name" value="VPS28_N"/>
</dbReference>
<evidence type="ECO:0000256" key="10">
    <source>
        <dbReference type="SAM" id="MobiDB-lite"/>
    </source>
</evidence>
<dbReference type="InterPro" id="IPR037202">
    <property type="entry name" value="ESCRT_assembly_dom"/>
</dbReference>
<feature type="domain" description="VPS28 C-terminal" evidence="11">
    <location>
        <begin position="904"/>
        <end position="1000"/>
    </location>
</feature>
<keyword evidence="4" id="KW-0967">Endosome</keyword>
<comment type="subcellular location">
    <subcellularLocation>
        <location evidence="1">Endosome</location>
    </subcellularLocation>
</comment>
<dbReference type="InterPro" id="IPR038358">
    <property type="entry name" value="VPS28_N_sf"/>
</dbReference>
<evidence type="ECO:0000256" key="3">
    <source>
        <dbReference type="ARBA" id="ARBA00022448"/>
    </source>
</evidence>
<evidence type="ECO:0000313" key="14">
    <source>
        <dbReference type="Proteomes" id="UP001487740"/>
    </source>
</evidence>
<protein>
    <recommendedName>
        <fullName evidence="2">Vacuolar protein sorting-associated protein 28 homolog</fullName>
    </recommendedName>
    <alternativeName>
        <fullName evidence="8">ESCRT-I complex subunit VPS28</fullName>
    </alternativeName>
</protein>
<evidence type="ECO:0000256" key="4">
    <source>
        <dbReference type="ARBA" id="ARBA00022753"/>
    </source>
</evidence>
<comment type="function">
    <text evidence="6">Component of the ESCRT-I complex, a regulator of vesicular trafficking process.</text>
</comment>
<proteinExistence type="inferred from homology"/>
<dbReference type="Gene3D" id="1.20.1440.200">
    <property type="match status" value="1"/>
</dbReference>
<dbReference type="FunFam" id="1.20.1440.200:FF:000001">
    <property type="entry name" value="Vacuolar protein sorting-associated protein 28 homolog"/>
    <property type="match status" value="1"/>
</dbReference>
<dbReference type="GO" id="GO:0000813">
    <property type="term" value="C:ESCRT I complex"/>
    <property type="evidence" value="ECO:0007669"/>
    <property type="project" value="InterPro"/>
</dbReference>
<evidence type="ECO:0000259" key="11">
    <source>
        <dbReference type="PROSITE" id="PS51310"/>
    </source>
</evidence>
<dbReference type="Proteomes" id="UP001487740">
    <property type="component" value="Unassembled WGS sequence"/>
</dbReference>
<organism evidence="13 14">
    <name type="scientific">Scylla paramamosain</name>
    <name type="common">Mud crab</name>
    <dbReference type="NCBI Taxonomy" id="85552"/>
    <lineage>
        <taxon>Eukaryota</taxon>
        <taxon>Metazoa</taxon>
        <taxon>Ecdysozoa</taxon>
        <taxon>Arthropoda</taxon>
        <taxon>Crustacea</taxon>
        <taxon>Multicrustacea</taxon>
        <taxon>Malacostraca</taxon>
        <taxon>Eumalacostraca</taxon>
        <taxon>Eucarida</taxon>
        <taxon>Decapoda</taxon>
        <taxon>Pleocyemata</taxon>
        <taxon>Brachyura</taxon>
        <taxon>Eubrachyura</taxon>
        <taxon>Portunoidea</taxon>
        <taxon>Portunidae</taxon>
        <taxon>Portuninae</taxon>
        <taxon>Scylla</taxon>
    </lineage>
</organism>
<evidence type="ECO:0000256" key="1">
    <source>
        <dbReference type="ARBA" id="ARBA00004177"/>
    </source>
</evidence>
<dbReference type="FunFam" id="1.20.120.1130:FF:000001">
    <property type="entry name" value="Vacuolar protein sorting-associated protein 28 homolog"/>
    <property type="match status" value="1"/>
</dbReference>
<evidence type="ECO:0000259" key="12">
    <source>
        <dbReference type="PROSITE" id="PS51313"/>
    </source>
</evidence>
<evidence type="ECO:0000256" key="7">
    <source>
        <dbReference type="ARBA" id="ARBA00066174"/>
    </source>
</evidence>
<evidence type="ECO:0000256" key="5">
    <source>
        <dbReference type="ARBA" id="ARBA00022927"/>
    </source>
</evidence>
<feature type="compositionally biased region" description="Polar residues" evidence="10">
    <location>
        <begin position="783"/>
        <end position="793"/>
    </location>
</feature>
<evidence type="ECO:0000256" key="8">
    <source>
        <dbReference type="ARBA" id="ARBA00083439"/>
    </source>
</evidence>
<dbReference type="AlphaFoldDB" id="A0AAW0SWB7"/>
<dbReference type="PROSITE" id="PS51313">
    <property type="entry name" value="VPS28_N"/>
    <property type="match status" value="1"/>
</dbReference>
<dbReference type="EMBL" id="JARAKH010000043">
    <property type="protein sequence ID" value="KAK8379376.1"/>
    <property type="molecule type" value="Genomic_DNA"/>
</dbReference>
<feature type="domain" description="VPS28 N-terminal" evidence="12">
    <location>
        <begin position="793"/>
        <end position="900"/>
    </location>
</feature>
<dbReference type="PANTHER" id="PTHR12937">
    <property type="entry name" value="VACUOLAR PROTEIN SORTING 28, ISOFORM 2 VPS28"/>
    <property type="match status" value="1"/>
</dbReference>